<evidence type="ECO:0000313" key="3">
    <source>
        <dbReference type="Proteomes" id="UP000070366"/>
    </source>
</evidence>
<dbReference type="Pfam" id="PF04994">
    <property type="entry name" value="TfoX_C"/>
    <property type="match status" value="1"/>
</dbReference>
<dbReference type="Gene3D" id="1.10.150.20">
    <property type="entry name" value="5' to 3' exonuclease, C-terminal subdomain"/>
    <property type="match status" value="1"/>
</dbReference>
<dbReference type="STRING" id="626937.HMPREF3293_01728"/>
<dbReference type="AlphaFoldDB" id="A0A136Q4I9"/>
<evidence type="ECO:0000259" key="1">
    <source>
        <dbReference type="Pfam" id="PF04994"/>
    </source>
</evidence>
<gene>
    <name evidence="2" type="ORF">HMPREF3293_01728</name>
</gene>
<dbReference type="PANTHER" id="PTHR36121">
    <property type="entry name" value="PROTEIN SXY"/>
    <property type="match status" value="1"/>
</dbReference>
<dbReference type="EMBL" id="LSZW01000061">
    <property type="protein sequence ID" value="KXK65514.1"/>
    <property type="molecule type" value="Genomic_DNA"/>
</dbReference>
<sequence length="93" mass="10462">MLCKRRYETVGELSQCINIGSVLERQLGEAGIHTPEELEEAGSREAWLRIRSADPSACYNRLCALEGAVRGVRWHDLPSGVKAELKDFYQQAK</sequence>
<reference evidence="2 3" key="1">
    <citation type="submission" date="2016-02" db="EMBL/GenBank/DDBJ databases">
        <authorList>
            <person name="Wen L."/>
            <person name="He K."/>
            <person name="Yang H."/>
        </authorList>
    </citation>
    <scope>NUCLEOTIDE SEQUENCE [LARGE SCALE GENOMIC DNA]</scope>
    <source>
        <strain evidence="2 3">DSM 22607</strain>
    </source>
</reference>
<keyword evidence="3" id="KW-1185">Reference proteome</keyword>
<dbReference type="InterPro" id="IPR007077">
    <property type="entry name" value="TfoX_C"/>
</dbReference>
<dbReference type="Proteomes" id="UP000070366">
    <property type="component" value="Unassembled WGS sequence"/>
</dbReference>
<accession>A0A136Q4I9</accession>
<proteinExistence type="predicted"/>
<dbReference type="InterPro" id="IPR047525">
    <property type="entry name" value="TfoX-like"/>
</dbReference>
<evidence type="ECO:0000313" key="2">
    <source>
        <dbReference type="EMBL" id="KXK65514.1"/>
    </source>
</evidence>
<dbReference type="PANTHER" id="PTHR36121:SF1">
    <property type="entry name" value="PROTEIN SXY"/>
    <property type="match status" value="1"/>
</dbReference>
<protein>
    <recommendedName>
        <fullName evidence="1">TfoX C-terminal domain-containing protein</fullName>
    </recommendedName>
</protein>
<name>A0A136Q4I9_9FIRM</name>
<comment type="caution">
    <text evidence="2">The sequence shown here is derived from an EMBL/GenBank/DDBJ whole genome shotgun (WGS) entry which is preliminary data.</text>
</comment>
<organism evidence="2 3">
    <name type="scientific">Christensenella minuta</name>
    <dbReference type="NCBI Taxonomy" id="626937"/>
    <lineage>
        <taxon>Bacteria</taxon>
        <taxon>Bacillati</taxon>
        <taxon>Bacillota</taxon>
        <taxon>Clostridia</taxon>
        <taxon>Christensenellales</taxon>
        <taxon>Christensenellaceae</taxon>
        <taxon>Christensenella</taxon>
    </lineage>
</organism>
<feature type="domain" description="TfoX C-terminal" evidence="1">
    <location>
        <begin position="12"/>
        <end position="88"/>
    </location>
</feature>